<dbReference type="InterPro" id="IPR053141">
    <property type="entry name" value="Mycobact_SerProt_Inhib_Rv3364c"/>
</dbReference>
<feature type="transmembrane region" description="Helical" evidence="1">
    <location>
        <begin position="86"/>
        <end position="104"/>
    </location>
</feature>
<dbReference type="AlphaFoldDB" id="A0A1H3SUL8"/>
<dbReference type="Pfam" id="PF03259">
    <property type="entry name" value="Robl_LC7"/>
    <property type="match status" value="1"/>
</dbReference>
<evidence type="ECO:0000313" key="3">
    <source>
        <dbReference type="EMBL" id="SDZ41672.1"/>
    </source>
</evidence>
<dbReference type="PANTHER" id="PTHR36222">
    <property type="entry name" value="SERINE PROTEASE INHIBITOR RV3364C"/>
    <property type="match status" value="1"/>
</dbReference>
<reference evidence="4" key="1">
    <citation type="submission" date="2016-10" db="EMBL/GenBank/DDBJ databases">
        <authorList>
            <person name="Varghese N."/>
            <person name="Submissions S."/>
        </authorList>
    </citation>
    <scope>NUCLEOTIDE SEQUENCE [LARGE SCALE GENOMIC DNA]</scope>
    <source>
        <strain evidence="4">DSM 45245</strain>
    </source>
</reference>
<dbReference type="SUPFAM" id="SSF103196">
    <property type="entry name" value="Roadblock/LC7 domain"/>
    <property type="match status" value="1"/>
</dbReference>
<accession>A0A1H3SUL8</accession>
<feature type="domain" description="Roadblock/LAMTOR2" evidence="2">
    <location>
        <begin position="12"/>
        <end position="102"/>
    </location>
</feature>
<name>A0A1H3SUL8_9ACTN</name>
<sequence length="140" mass="14083">MALPTVTTGNLAQLLDQLVARVPEAEHAVALSPDGLLLAATTGVDEELAEQLSSVVAGLRALAVAAGEHSGSGGVRQIIVEMGNGFLFIAATSGGAILAVLFAADSEVASIAYEVALFAGRLDLHLPPFGDPSRPPVTAG</sequence>
<gene>
    <name evidence="3" type="ORF">SAMN05444365_11458</name>
</gene>
<evidence type="ECO:0000256" key="1">
    <source>
        <dbReference type="SAM" id="Phobius"/>
    </source>
</evidence>
<dbReference type="Proteomes" id="UP000242415">
    <property type="component" value="Unassembled WGS sequence"/>
</dbReference>
<keyword evidence="1" id="KW-1133">Transmembrane helix</keyword>
<proteinExistence type="predicted"/>
<dbReference type="Gene3D" id="3.30.450.30">
    <property type="entry name" value="Dynein light chain 2a, cytoplasmic"/>
    <property type="match status" value="1"/>
</dbReference>
<evidence type="ECO:0000259" key="2">
    <source>
        <dbReference type="SMART" id="SM00960"/>
    </source>
</evidence>
<keyword evidence="4" id="KW-1185">Reference proteome</keyword>
<dbReference type="RefSeq" id="WP_091562207.1">
    <property type="nucleotide sequence ID" value="NZ_FNPH01000014.1"/>
</dbReference>
<dbReference type="SMART" id="SM00960">
    <property type="entry name" value="Robl_LC7"/>
    <property type="match status" value="1"/>
</dbReference>
<dbReference type="STRING" id="405436.SAMN05444365_11458"/>
<dbReference type="OrthoDB" id="4568655at2"/>
<dbReference type="PANTHER" id="PTHR36222:SF1">
    <property type="entry name" value="SERINE PROTEASE INHIBITOR RV3364C"/>
    <property type="match status" value="1"/>
</dbReference>
<evidence type="ECO:0000313" key="4">
    <source>
        <dbReference type="Proteomes" id="UP000242415"/>
    </source>
</evidence>
<dbReference type="InterPro" id="IPR004942">
    <property type="entry name" value="Roadblock/LAMTOR2_dom"/>
</dbReference>
<keyword evidence="1" id="KW-0812">Transmembrane</keyword>
<keyword evidence="1" id="KW-0472">Membrane</keyword>
<dbReference type="EMBL" id="FNPH01000014">
    <property type="protein sequence ID" value="SDZ41672.1"/>
    <property type="molecule type" value="Genomic_DNA"/>
</dbReference>
<protein>
    <submittedName>
        <fullName evidence="3">Predicted regulator of Ras-like GTPase activity, Roadblock/LC7/MglB family</fullName>
    </submittedName>
</protein>
<organism evidence="3 4">
    <name type="scientific">Micromonospora pattaloongensis</name>
    <dbReference type="NCBI Taxonomy" id="405436"/>
    <lineage>
        <taxon>Bacteria</taxon>
        <taxon>Bacillati</taxon>
        <taxon>Actinomycetota</taxon>
        <taxon>Actinomycetes</taxon>
        <taxon>Micromonosporales</taxon>
        <taxon>Micromonosporaceae</taxon>
        <taxon>Micromonospora</taxon>
    </lineage>
</organism>